<gene>
    <name evidence="2" type="ORF">SERLADRAFT_442998</name>
</gene>
<feature type="compositionally biased region" description="Basic and acidic residues" evidence="1">
    <location>
        <begin position="58"/>
        <end position="74"/>
    </location>
</feature>
<feature type="compositionally biased region" description="Basic residues" evidence="1">
    <location>
        <begin position="1"/>
        <end position="13"/>
    </location>
</feature>
<dbReference type="HOGENOM" id="CLU_031744_0_0_1"/>
<feature type="compositionally biased region" description="Basic and acidic residues" evidence="1">
    <location>
        <begin position="19"/>
        <end position="32"/>
    </location>
</feature>
<protein>
    <submittedName>
        <fullName evidence="2">Uncharacterized protein</fullName>
    </submittedName>
</protein>
<sequence length="481" mass="54327">MEKNRKRERRRVPTNRGSDQSRDHVQETDLHHGAQPMQDWGRDDSTLSDTRGQNAQVSEDHAMRHEADTPELHGDLSVNQTMSPRMLYKVAREAQIAVNLAREETRILRRKYDDLLNETEDPEISSQQGPPKKQELMDVGSELQRKIKHTKQLGQKFLVTSMLWIHDPVNTFKTTRDDQYSPLGRFENIEQKIQGQISEIYANTPRELVGMIGQDWFVSAFRDGMQAQRSNGASRLRACGNTIFDCSAADLKTSEARRNKFLNKIGWRMNSKGHSAFSLWNVEVLHADYSGKFDVNKVFLNPLLKVVLSCVIRGPGSIVAMKKGMPYEGARSTETLDVKWGLQHTTPGMVACAAILARWVLSPDSILKERGAQSGINWHEDFDNYLEYLEIGLGKRKGSVLTIFREWDRILFPHTTSGLGGPLNDEDREEAMKEAMDALNQDVEELPPSDQEHDDDGGVIREGNDLGPGESDNGLESEGEA</sequence>
<feature type="region of interest" description="Disordered" evidence="1">
    <location>
        <begin position="1"/>
        <end position="77"/>
    </location>
</feature>
<reference evidence="2" key="1">
    <citation type="submission" date="2011-04" db="EMBL/GenBank/DDBJ databases">
        <title>Evolution of plant cell wall degrading machinery underlies the functional diversity of forest fungi.</title>
        <authorList>
            <consortium name="US DOE Joint Genome Institute (JGI-PGF)"/>
            <person name="Eastwood D.C."/>
            <person name="Floudas D."/>
            <person name="Binder M."/>
            <person name="Majcherczyk A."/>
            <person name="Schneider P."/>
            <person name="Aerts A."/>
            <person name="Asiegbu F.O."/>
            <person name="Baker S.E."/>
            <person name="Barry K."/>
            <person name="Bendiksby M."/>
            <person name="Blumentritt M."/>
            <person name="Coutinho P.M."/>
            <person name="Cullen D."/>
            <person name="Cullen D."/>
            <person name="Gathman A."/>
            <person name="Goodell B."/>
            <person name="Henrissat B."/>
            <person name="Ihrmark K."/>
            <person name="Kauserud H."/>
            <person name="Kohler A."/>
            <person name="LaButti K."/>
            <person name="Lapidus A."/>
            <person name="Lavin J.L."/>
            <person name="Lee Y.-H."/>
            <person name="Lindquist E."/>
            <person name="Lilly W."/>
            <person name="Lucas S."/>
            <person name="Morin E."/>
            <person name="Murat C."/>
            <person name="Oguiza J.A."/>
            <person name="Park J."/>
            <person name="Pisabarro A.G."/>
            <person name="Riley R."/>
            <person name="Rosling A."/>
            <person name="Salamov A."/>
            <person name="Schmidt O."/>
            <person name="Schmutz J."/>
            <person name="Skrede I."/>
            <person name="Stenlid J."/>
            <person name="Wiebenga A."/>
            <person name="Xie X."/>
            <person name="Kues U."/>
            <person name="Hibbett D.S."/>
            <person name="Hoffmeister D."/>
            <person name="Hogberg N."/>
            <person name="Martin F."/>
            <person name="Grigoriev I.V."/>
            <person name="Watkinson S.C."/>
        </authorList>
    </citation>
    <scope>NUCLEOTIDE SEQUENCE</scope>
    <source>
        <strain evidence="2">S7.9</strain>
    </source>
</reference>
<feature type="compositionally biased region" description="Polar residues" evidence="1">
    <location>
        <begin position="47"/>
        <end position="57"/>
    </location>
</feature>
<dbReference type="AlphaFoldDB" id="F8PB88"/>
<dbReference type="EMBL" id="GL945443">
    <property type="protein sequence ID" value="EGO19528.1"/>
    <property type="molecule type" value="Genomic_DNA"/>
</dbReference>
<feature type="compositionally biased region" description="Acidic residues" evidence="1">
    <location>
        <begin position="442"/>
        <end position="455"/>
    </location>
</feature>
<dbReference type="RefSeq" id="XP_007323661.1">
    <property type="nucleotide sequence ID" value="XM_007323599.1"/>
</dbReference>
<evidence type="ECO:0000256" key="1">
    <source>
        <dbReference type="SAM" id="MobiDB-lite"/>
    </source>
</evidence>
<organism>
    <name type="scientific">Serpula lacrymans var. lacrymans (strain S7.9)</name>
    <name type="common">Dry rot fungus</name>
    <dbReference type="NCBI Taxonomy" id="578457"/>
    <lineage>
        <taxon>Eukaryota</taxon>
        <taxon>Fungi</taxon>
        <taxon>Dikarya</taxon>
        <taxon>Basidiomycota</taxon>
        <taxon>Agaricomycotina</taxon>
        <taxon>Agaricomycetes</taxon>
        <taxon>Agaricomycetidae</taxon>
        <taxon>Boletales</taxon>
        <taxon>Coniophorineae</taxon>
        <taxon>Serpulaceae</taxon>
        <taxon>Serpula</taxon>
    </lineage>
</organism>
<feature type="region of interest" description="Disordered" evidence="1">
    <location>
        <begin position="431"/>
        <end position="481"/>
    </location>
</feature>
<accession>F8PB88</accession>
<name>F8PB88_SERL9</name>
<evidence type="ECO:0000313" key="2">
    <source>
        <dbReference type="EMBL" id="EGO19528.1"/>
    </source>
</evidence>
<proteinExistence type="predicted"/>
<dbReference type="GeneID" id="18815829"/>
<dbReference type="OrthoDB" id="2691745at2759"/>
<dbReference type="KEGG" id="sla:SERLADRAFT_442998"/>
<dbReference type="Proteomes" id="UP000008064">
    <property type="component" value="Unassembled WGS sequence"/>
</dbReference>